<dbReference type="InterPro" id="IPR036388">
    <property type="entry name" value="WH-like_DNA-bd_sf"/>
</dbReference>
<dbReference type="PROSITE" id="PS51078">
    <property type="entry name" value="ICLR_ED"/>
    <property type="match status" value="1"/>
</dbReference>
<dbReference type="InterPro" id="IPR029016">
    <property type="entry name" value="GAF-like_dom_sf"/>
</dbReference>
<dbReference type="Pfam" id="PF01614">
    <property type="entry name" value="IclR_C"/>
    <property type="match status" value="1"/>
</dbReference>
<dbReference type="SUPFAM" id="SSF55781">
    <property type="entry name" value="GAF domain-like"/>
    <property type="match status" value="1"/>
</dbReference>
<dbReference type="Gene3D" id="3.30.450.40">
    <property type="match status" value="1"/>
</dbReference>
<reference evidence="7 8" key="1">
    <citation type="submission" date="2023-03" db="EMBL/GenBank/DDBJ databases">
        <title>Isolation and description of six Streptomyces strains from soil environments, able to metabolize different microbial glucans.</title>
        <authorList>
            <person name="Widen T."/>
            <person name="Larsbrink J."/>
        </authorList>
    </citation>
    <scope>NUCLEOTIDE SEQUENCE [LARGE SCALE GENOMIC DNA]</scope>
    <source>
        <strain evidence="7 8">Mut2</strain>
    </source>
</reference>
<dbReference type="Proteomes" id="UP001229952">
    <property type="component" value="Chromosome"/>
</dbReference>
<name>A0ABY9IB29_9ACTN</name>
<feature type="region of interest" description="Disordered" evidence="4">
    <location>
        <begin position="254"/>
        <end position="273"/>
    </location>
</feature>
<protein>
    <submittedName>
        <fullName evidence="7">IclR family transcriptional regulator</fullName>
    </submittedName>
</protein>
<feature type="compositionally biased region" description="Basic residues" evidence="4">
    <location>
        <begin position="263"/>
        <end position="273"/>
    </location>
</feature>
<sequence>MADFDLDRRTPAGALQTVDRALLVLLAFERTRPDWGVTEVAEEFGWDTSVAQRLLATLAGRGFLVSDPATRRYRIGPAVLRLGRLWERSGSLELLAGPVLEELRRVTGDTVLFCLPDSFHMRCVAAEEGETGPLRYYPLVGELYPAHAGATSKSFYAYLPDEQRHRLFRGRPMARFTERTVTDPDLLERELLKVRAQGYAWTVGEYDAGVATVAVPVFLGREPYGSLSLGGAAERFEGAPENRLEALRKAAELLERRLTHPPQRPKPRSRRTT</sequence>
<evidence type="ECO:0000259" key="6">
    <source>
        <dbReference type="PROSITE" id="PS51078"/>
    </source>
</evidence>
<feature type="domain" description="HTH iclR-type" evidence="5">
    <location>
        <begin position="15"/>
        <end position="77"/>
    </location>
</feature>
<dbReference type="SUPFAM" id="SSF46785">
    <property type="entry name" value="Winged helix' DNA-binding domain"/>
    <property type="match status" value="1"/>
</dbReference>
<dbReference type="EMBL" id="CP120992">
    <property type="protein sequence ID" value="WLQ43362.1"/>
    <property type="molecule type" value="Genomic_DNA"/>
</dbReference>
<organism evidence="7 8">
    <name type="scientific">Streptomyces laculatispora</name>
    <dbReference type="NCBI Taxonomy" id="887464"/>
    <lineage>
        <taxon>Bacteria</taxon>
        <taxon>Bacillati</taxon>
        <taxon>Actinomycetota</taxon>
        <taxon>Actinomycetes</taxon>
        <taxon>Kitasatosporales</taxon>
        <taxon>Streptomycetaceae</taxon>
        <taxon>Streptomyces</taxon>
    </lineage>
</organism>
<dbReference type="InterPro" id="IPR014757">
    <property type="entry name" value="Tscrpt_reg_IclR_C"/>
</dbReference>
<dbReference type="InterPro" id="IPR036390">
    <property type="entry name" value="WH_DNA-bd_sf"/>
</dbReference>
<accession>A0ABY9IB29</accession>
<evidence type="ECO:0000313" key="7">
    <source>
        <dbReference type="EMBL" id="WLQ43362.1"/>
    </source>
</evidence>
<evidence type="ECO:0000259" key="5">
    <source>
        <dbReference type="PROSITE" id="PS51077"/>
    </source>
</evidence>
<dbReference type="InterPro" id="IPR050707">
    <property type="entry name" value="HTH_MetabolicPath_Reg"/>
</dbReference>
<dbReference type="InterPro" id="IPR005471">
    <property type="entry name" value="Tscrpt_reg_IclR_N"/>
</dbReference>
<evidence type="ECO:0000313" key="8">
    <source>
        <dbReference type="Proteomes" id="UP001229952"/>
    </source>
</evidence>
<keyword evidence="1" id="KW-0805">Transcription regulation</keyword>
<dbReference type="Gene3D" id="1.10.10.10">
    <property type="entry name" value="Winged helix-like DNA-binding domain superfamily/Winged helix DNA-binding domain"/>
    <property type="match status" value="1"/>
</dbReference>
<dbReference type="Pfam" id="PF09339">
    <property type="entry name" value="HTH_IclR"/>
    <property type="match status" value="1"/>
</dbReference>
<gene>
    <name evidence="7" type="ORF">P8A22_27660</name>
</gene>
<dbReference type="SMART" id="SM00346">
    <property type="entry name" value="HTH_ICLR"/>
    <property type="match status" value="1"/>
</dbReference>
<keyword evidence="3" id="KW-0804">Transcription</keyword>
<dbReference type="PROSITE" id="PS51077">
    <property type="entry name" value="HTH_ICLR"/>
    <property type="match status" value="1"/>
</dbReference>
<keyword evidence="2" id="KW-0238">DNA-binding</keyword>
<keyword evidence="8" id="KW-1185">Reference proteome</keyword>
<evidence type="ECO:0000256" key="4">
    <source>
        <dbReference type="SAM" id="MobiDB-lite"/>
    </source>
</evidence>
<dbReference type="RefSeq" id="WP_123470461.1">
    <property type="nucleotide sequence ID" value="NZ_CP120992.1"/>
</dbReference>
<evidence type="ECO:0000256" key="2">
    <source>
        <dbReference type="ARBA" id="ARBA00023125"/>
    </source>
</evidence>
<proteinExistence type="predicted"/>
<evidence type="ECO:0000256" key="3">
    <source>
        <dbReference type="ARBA" id="ARBA00023163"/>
    </source>
</evidence>
<dbReference type="PANTHER" id="PTHR30136">
    <property type="entry name" value="HELIX-TURN-HELIX TRANSCRIPTIONAL REGULATOR, ICLR FAMILY"/>
    <property type="match status" value="1"/>
</dbReference>
<dbReference type="PANTHER" id="PTHR30136:SF24">
    <property type="entry name" value="HTH-TYPE TRANSCRIPTIONAL REPRESSOR ALLR"/>
    <property type="match status" value="1"/>
</dbReference>
<feature type="domain" description="IclR-ED" evidence="6">
    <location>
        <begin position="78"/>
        <end position="260"/>
    </location>
</feature>
<evidence type="ECO:0000256" key="1">
    <source>
        <dbReference type="ARBA" id="ARBA00023015"/>
    </source>
</evidence>